<dbReference type="PANTHER" id="PTHR10146">
    <property type="entry name" value="PROLINE SYNTHETASE CO-TRANSCRIBED BACTERIAL HOMOLOG PROTEIN"/>
    <property type="match status" value="1"/>
</dbReference>
<dbReference type="RefSeq" id="WP_145620489.1">
    <property type="nucleotide sequence ID" value="NZ_VITO01000034.1"/>
</dbReference>
<dbReference type="CDD" id="cd00635">
    <property type="entry name" value="PLPDE_III_YBL036c_like"/>
    <property type="match status" value="1"/>
</dbReference>
<sequence>MTRASKPPAPPAPPVDADVATRLATVRGVIDGAARGVGRDPATISLVAVSKVQPVEKIRAALEAGQRVFGENRVQEAKAKWTDLKAEYPDVELHLIGPLQTNKVKDAVALFDVIQTVDRERLAEALAAEGKRQGRLPRLLVEVNTGEEPQKAGIAPADVPAFLAACRDAHGLEIAGLMAIPPAEEEPAMHFALLADLARKAGLPEISMGMSGDYDLAVRMGATQVRVGTALFGERVKPVQEGAEAGEG</sequence>
<comment type="caution">
    <text evidence="6">The sequence shown here is derived from an EMBL/GenBank/DDBJ whole genome shotgun (WGS) entry which is preliminary data.</text>
</comment>
<dbReference type="PIRSF" id="PIRSF004848">
    <property type="entry name" value="YBL036c_PLPDEIII"/>
    <property type="match status" value="1"/>
</dbReference>
<proteinExistence type="inferred from homology"/>
<protein>
    <recommendedName>
        <fullName evidence="2">Pyridoxal phosphate homeostasis protein</fullName>
        <shortName evidence="2">PLP homeostasis protein</shortName>
    </recommendedName>
</protein>
<dbReference type="InterPro" id="IPR001608">
    <property type="entry name" value="Ala_racemase_N"/>
</dbReference>
<dbReference type="AlphaFoldDB" id="A0A560EX23"/>
<evidence type="ECO:0000256" key="3">
    <source>
        <dbReference type="PIRSR" id="PIRSR004848-1"/>
    </source>
</evidence>
<dbReference type="SUPFAM" id="SSF51419">
    <property type="entry name" value="PLP-binding barrel"/>
    <property type="match status" value="1"/>
</dbReference>
<keyword evidence="7" id="KW-1185">Reference proteome</keyword>
<dbReference type="HAMAP" id="MF_02087">
    <property type="entry name" value="PLP_homeostasis"/>
    <property type="match status" value="1"/>
</dbReference>
<dbReference type="GO" id="GO:0030170">
    <property type="term" value="F:pyridoxal phosphate binding"/>
    <property type="evidence" value="ECO:0007669"/>
    <property type="project" value="UniProtKB-UniRule"/>
</dbReference>
<dbReference type="InterPro" id="IPR011078">
    <property type="entry name" value="PyrdxlP_homeostasis"/>
</dbReference>
<evidence type="ECO:0000256" key="4">
    <source>
        <dbReference type="RuleBase" id="RU004514"/>
    </source>
</evidence>
<dbReference type="Proteomes" id="UP000316545">
    <property type="component" value="Unassembled WGS sequence"/>
</dbReference>
<feature type="domain" description="Alanine racemase N-terminal" evidence="5">
    <location>
        <begin position="55"/>
        <end position="235"/>
    </location>
</feature>
<evidence type="ECO:0000313" key="6">
    <source>
        <dbReference type="EMBL" id="TWB13927.1"/>
    </source>
</evidence>
<comment type="cofactor">
    <cofactor evidence="3">
        <name>pyridoxal 5'-phosphate</name>
        <dbReference type="ChEBI" id="CHEBI:597326"/>
    </cofactor>
</comment>
<dbReference type="EMBL" id="VITO01000034">
    <property type="protein sequence ID" value="TWB13927.1"/>
    <property type="molecule type" value="Genomic_DNA"/>
</dbReference>
<evidence type="ECO:0000256" key="2">
    <source>
        <dbReference type="HAMAP-Rule" id="MF_02087"/>
    </source>
</evidence>
<dbReference type="PANTHER" id="PTHR10146:SF14">
    <property type="entry name" value="PYRIDOXAL PHOSPHATE HOMEOSTASIS PROTEIN"/>
    <property type="match status" value="1"/>
</dbReference>
<dbReference type="FunFam" id="3.20.20.10:FF:000018">
    <property type="entry name" value="Pyridoxal phosphate homeostasis protein"/>
    <property type="match status" value="1"/>
</dbReference>
<name>A0A560EX23_9PROT</name>
<organism evidence="6 7">
    <name type="scientific">Nitrospirillum amazonense</name>
    <dbReference type="NCBI Taxonomy" id="28077"/>
    <lineage>
        <taxon>Bacteria</taxon>
        <taxon>Pseudomonadati</taxon>
        <taxon>Pseudomonadota</taxon>
        <taxon>Alphaproteobacteria</taxon>
        <taxon>Rhodospirillales</taxon>
        <taxon>Azospirillaceae</taxon>
        <taxon>Nitrospirillum</taxon>
    </lineage>
</organism>
<comment type="function">
    <text evidence="2">Pyridoxal 5'-phosphate (PLP)-binding protein, which is involved in PLP homeostasis.</text>
</comment>
<dbReference type="NCBIfam" id="TIGR00044">
    <property type="entry name" value="YggS family pyridoxal phosphate-dependent enzyme"/>
    <property type="match status" value="1"/>
</dbReference>
<evidence type="ECO:0000259" key="5">
    <source>
        <dbReference type="Pfam" id="PF01168"/>
    </source>
</evidence>
<evidence type="ECO:0000256" key="1">
    <source>
        <dbReference type="ARBA" id="ARBA00022898"/>
    </source>
</evidence>
<dbReference type="Pfam" id="PF01168">
    <property type="entry name" value="Ala_racemase_N"/>
    <property type="match status" value="1"/>
</dbReference>
<evidence type="ECO:0000313" key="7">
    <source>
        <dbReference type="Proteomes" id="UP000316545"/>
    </source>
</evidence>
<feature type="modified residue" description="N6-(pyridoxal phosphate)lysine" evidence="2 3">
    <location>
        <position position="51"/>
    </location>
</feature>
<comment type="similarity">
    <text evidence="2 4">Belongs to the pyridoxal phosphate-binding protein YggS/PROSC family.</text>
</comment>
<reference evidence="6 7" key="1">
    <citation type="submission" date="2019-06" db="EMBL/GenBank/DDBJ databases">
        <title>Genomic Encyclopedia of Type Strains, Phase IV (KMG-V): Genome sequencing to study the core and pangenomes of soil and plant-associated prokaryotes.</title>
        <authorList>
            <person name="Whitman W."/>
        </authorList>
    </citation>
    <scope>NUCLEOTIDE SEQUENCE [LARGE SCALE GENOMIC DNA]</scope>
    <source>
        <strain evidence="6 7">BR 11865</strain>
    </source>
</reference>
<accession>A0A560EX23</accession>
<dbReference type="Gene3D" id="3.20.20.10">
    <property type="entry name" value="Alanine racemase"/>
    <property type="match status" value="1"/>
</dbReference>
<gene>
    <name evidence="6" type="ORF">FBZ88_13436</name>
</gene>
<keyword evidence="1 2" id="KW-0663">Pyridoxal phosphate</keyword>
<dbReference type="InterPro" id="IPR029066">
    <property type="entry name" value="PLP-binding_barrel"/>
</dbReference>